<dbReference type="STRING" id="164328.H3H087"/>
<dbReference type="eggNOG" id="ENOG502S1K7">
    <property type="taxonomic scope" value="Eukaryota"/>
</dbReference>
<accession>H3H087</accession>
<feature type="compositionally biased region" description="Low complexity" evidence="1">
    <location>
        <begin position="202"/>
        <end position="215"/>
    </location>
</feature>
<evidence type="ECO:0000313" key="2">
    <source>
        <dbReference type="EnsemblProtists" id="Phyra83549"/>
    </source>
</evidence>
<dbReference type="AlphaFoldDB" id="H3H087"/>
<name>H3H087_PHYRM</name>
<dbReference type="VEuPathDB" id="FungiDB:KRP23_15002"/>
<dbReference type="Proteomes" id="UP000005238">
    <property type="component" value="Unassembled WGS sequence"/>
</dbReference>
<dbReference type="InParanoid" id="H3H087"/>
<feature type="region of interest" description="Disordered" evidence="1">
    <location>
        <begin position="194"/>
        <end position="218"/>
    </location>
</feature>
<dbReference type="VEuPathDB" id="FungiDB:KRP22_3766"/>
<evidence type="ECO:0000313" key="3">
    <source>
        <dbReference type="Proteomes" id="UP000005238"/>
    </source>
</evidence>
<reference evidence="3" key="1">
    <citation type="journal article" date="2006" name="Science">
        <title>Phytophthora genome sequences uncover evolutionary origins and mechanisms of pathogenesis.</title>
        <authorList>
            <person name="Tyler B.M."/>
            <person name="Tripathy S."/>
            <person name="Zhang X."/>
            <person name="Dehal P."/>
            <person name="Jiang R.H."/>
            <person name="Aerts A."/>
            <person name="Arredondo F.D."/>
            <person name="Baxter L."/>
            <person name="Bensasson D."/>
            <person name="Beynon J.L."/>
            <person name="Chapman J."/>
            <person name="Damasceno C.M."/>
            <person name="Dorrance A.E."/>
            <person name="Dou D."/>
            <person name="Dickerman A.W."/>
            <person name="Dubchak I.L."/>
            <person name="Garbelotto M."/>
            <person name="Gijzen M."/>
            <person name="Gordon S.G."/>
            <person name="Govers F."/>
            <person name="Grunwald N.J."/>
            <person name="Huang W."/>
            <person name="Ivors K.L."/>
            <person name="Jones R.W."/>
            <person name="Kamoun S."/>
            <person name="Krampis K."/>
            <person name="Lamour K.H."/>
            <person name="Lee M.K."/>
            <person name="McDonald W.H."/>
            <person name="Medina M."/>
            <person name="Meijer H.J."/>
            <person name="Nordberg E.K."/>
            <person name="Maclean D.J."/>
            <person name="Ospina-Giraldo M.D."/>
            <person name="Morris P.F."/>
            <person name="Phuntumart V."/>
            <person name="Putnam N.H."/>
            <person name="Rash S."/>
            <person name="Rose J.K."/>
            <person name="Sakihama Y."/>
            <person name="Salamov A.A."/>
            <person name="Savidor A."/>
            <person name="Scheuring C.F."/>
            <person name="Smith B.M."/>
            <person name="Sobral B.W."/>
            <person name="Terry A."/>
            <person name="Torto-Alalibo T.A."/>
            <person name="Win J."/>
            <person name="Xu Z."/>
            <person name="Zhang H."/>
            <person name="Grigoriev I.V."/>
            <person name="Rokhsar D.S."/>
            <person name="Boore J.L."/>
        </authorList>
    </citation>
    <scope>NUCLEOTIDE SEQUENCE [LARGE SCALE GENOMIC DNA]</scope>
    <source>
        <strain evidence="3">Pr102</strain>
    </source>
</reference>
<keyword evidence="3" id="KW-1185">Reference proteome</keyword>
<dbReference type="HOGENOM" id="CLU_948240_0_0_1"/>
<organism evidence="2 3">
    <name type="scientific">Phytophthora ramorum</name>
    <name type="common">Sudden oak death agent</name>
    <dbReference type="NCBI Taxonomy" id="164328"/>
    <lineage>
        <taxon>Eukaryota</taxon>
        <taxon>Sar</taxon>
        <taxon>Stramenopiles</taxon>
        <taxon>Oomycota</taxon>
        <taxon>Peronosporomycetes</taxon>
        <taxon>Peronosporales</taxon>
        <taxon>Peronosporaceae</taxon>
        <taxon>Phytophthora</taxon>
    </lineage>
</organism>
<sequence>MTDDAFYRTALAQLQIEHSQTVTALKQQVAALSQHNEVLSAELRTSKQQQTHWTVADLKHAVEIQAMAKAEAIVADRYWALTRDVWTLKRQLQSKENYWAKSSQATMEDWARRTKEIAEAKAETTQRDEEIRTLRRKMKTLKKRADTAVATSYSFEQRMLDVETQLARNMQKLQDKTVDVEYLMEELVTLQMQQDEMQSAESSGLSSPTSVSSWSARETTETPVMLLEAVHEPAEVPEQTPQRRLRKREMTLLEETSDSDHINDPYRNVTLRRKYKRRRMDSNAIAFDNLRLVR</sequence>
<protein>
    <submittedName>
        <fullName evidence="2">Uncharacterized protein</fullName>
    </submittedName>
</protein>
<reference evidence="2" key="2">
    <citation type="submission" date="2015-06" db="UniProtKB">
        <authorList>
            <consortium name="EnsemblProtists"/>
        </authorList>
    </citation>
    <scope>IDENTIFICATION</scope>
    <source>
        <strain evidence="2">Pr102</strain>
    </source>
</reference>
<dbReference type="EMBL" id="DS566087">
    <property type="status" value="NOT_ANNOTATED_CDS"/>
    <property type="molecule type" value="Genomic_DNA"/>
</dbReference>
<proteinExistence type="predicted"/>
<evidence type="ECO:0000256" key="1">
    <source>
        <dbReference type="SAM" id="MobiDB-lite"/>
    </source>
</evidence>
<dbReference type="EnsemblProtists" id="Phyra83549">
    <property type="protein sequence ID" value="Phyra83549"/>
    <property type="gene ID" value="Phyra83549"/>
</dbReference>